<reference evidence="1" key="1">
    <citation type="journal article" date="2022" name="bioRxiv">
        <title>Sequencing and chromosome-scale assembly of the giantPleurodeles waltlgenome.</title>
        <authorList>
            <person name="Brown T."/>
            <person name="Elewa A."/>
            <person name="Iarovenko S."/>
            <person name="Subramanian E."/>
            <person name="Araus A.J."/>
            <person name="Petzold A."/>
            <person name="Susuki M."/>
            <person name="Suzuki K.-i.T."/>
            <person name="Hayashi T."/>
            <person name="Toyoda A."/>
            <person name="Oliveira C."/>
            <person name="Osipova E."/>
            <person name="Leigh N.D."/>
            <person name="Simon A."/>
            <person name="Yun M.H."/>
        </authorList>
    </citation>
    <scope>NUCLEOTIDE SEQUENCE</scope>
    <source>
        <strain evidence="1">20211129_DDA</strain>
        <tissue evidence="1">Liver</tissue>
    </source>
</reference>
<evidence type="ECO:0000313" key="2">
    <source>
        <dbReference type="Proteomes" id="UP001066276"/>
    </source>
</evidence>
<dbReference type="AlphaFoldDB" id="A0AAV7QLA5"/>
<sequence>MPQRVQNRSDLLSRWLPLLYLAEEASGRDSQACGYSSECSCPRGKKGWSWLHQLKMLGPAAQGDEATRASWSSNGPMLQGRGDKCSPLLECGSSAWGCSNDEKMIPALLLCPPHKTPETWTAGPVVVLMKAQEGPAALVEYIWLMQSHLRSFTVSQKMDRDTINLRCEGDPFLLLLHT</sequence>
<comment type="caution">
    <text evidence="1">The sequence shown here is derived from an EMBL/GenBank/DDBJ whole genome shotgun (WGS) entry which is preliminary data.</text>
</comment>
<keyword evidence="2" id="KW-1185">Reference proteome</keyword>
<dbReference type="Proteomes" id="UP001066276">
    <property type="component" value="Chromosome 6"/>
</dbReference>
<organism evidence="1 2">
    <name type="scientific">Pleurodeles waltl</name>
    <name type="common">Iberian ribbed newt</name>
    <dbReference type="NCBI Taxonomy" id="8319"/>
    <lineage>
        <taxon>Eukaryota</taxon>
        <taxon>Metazoa</taxon>
        <taxon>Chordata</taxon>
        <taxon>Craniata</taxon>
        <taxon>Vertebrata</taxon>
        <taxon>Euteleostomi</taxon>
        <taxon>Amphibia</taxon>
        <taxon>Batrachia</taxon>
        <taxon>Caudata</taxon>
        <taxon>Salamandroidea</taxon>
        <taxon>Salamandridae</taxon>
        <taxon>Pleurodelinae</taxon>
        <taxon>Pleurodeles</taxon>
    </lineage>
</organism>
<protein>
    <submittedName>
        <fullName evidence="1">Uncharacterized protein</fullName>
    </submittedName>
</protein>
<name>A0AAV7QLA5_PLEWA</name>
<evidence type="ECO:0000313" key="1">
    <source>
        <dbReference type="EMBL" id="KAJ1141224.1"/>
    </source>
</evidence>
<gene>
    <name evidence="1" type="ORF">NDU88_007559</name>
</gene>
<accession>A0AAV7QLA5</accession>
<dbReference type="EMBL" id="JANPWB010000010">
    <property type="protein sequence ID" value="KAJ1141224.1"/>
    <property type="molecule type" value="Genomic_DNA"/>
</dbReference>
<proteinExistence type="predicted"/>